<evidence type="ECO:0000313" key="1">
    <source>
        <dbReference type="EMBL" id="WLI16576.1"/>
    </source>
</evidence>
<name>A0ABY9GLD5_9PSED</name>
<organism evidence="1 2">
    <name type="scientific">Pseudomonas wuhanensis</name>
    <dbReference type="NCBI Taxonomy" id="2954098"/>
    <lineage>
        <taxon>Bacteria</taxon>
        <taxon>Pseudomonadati</taxon>
        <taxon>Pseudomonadota</taxon>
        <taxon>Gammaproteobacteria</taxon>
        <taxon>Pseudomonadales</taxon>
        <taxon>Pseudomonadaceae</taxon>
        <taxon>Pseudomonas</taxon>
    </lineage>
</organism>
<dbReference type="Proteomes" id="UP001230768">
    <property type="component" value="Chromosome"/>
</dbReference>
<keyword evidence="2" id="KW-1185">Reference proteome</keyword>
<accession>A0ABY9GLD5</accession>
<reference evidence="1 2" key="1">
    <citation type="submission" date="2023-02" db="EMBL/GenBank/DDBJ databases">
        <title>Evolution of Hrp T3SS in non-pathogenic Pseudomonas fluorescens.</title>
        <authorList>
            <person name="Liao K."/>
            <person name="Wei H."/>
            <person name="Gu Y."/>
        </authorList>
    </citation>
    <scope>NUCLEOTIDE SEQUENCE [LARGE SCALE GENOMIC DNA]</scope>
    <source>
        <strain evidence="1 2">FP607</strain>
    </source>
</reference>
<gene>
    <name evidence="1" type="ORF">PSH88_20115</name>
</gene>
<sequence length="131" mass="13977">MEGYVRGFMAWNGEDDNPPVAEVNCARALIRLRNAKKLRYIVKPQSDDLGTRLAECMIASCVVGVSMGTPVVSAAFSLVIPVAICFQNSRSISLRSDGAPGERIAPRPVNFCIQPAGRPINTSIKGVATTG</sequence>
<dbReference type="EMBL" id="CP117430">
    <property type="protein sequence ID" value="WLI16576.1"/>
    <property type="molecule type" value="Genomic_DNA"/>
</dbReference>
<protein>
    <submittedName>
        <fullName evidence="1">Uncharacterized protein</fullName>
    </submittedName>
</protein>
<evidence type="ECO:0000313" key="2">
    <source>
        <dbReference type="Proteomes" id="UP001230768"/>
    </source>
</evidence>
<proteinExistence type="predicted"/>